<dbReference type="EMBL" id="JBANAX010000557">
    <property type="protein sequence ID" value="KAL1203421.1"/>
    <property type="molecule type" value="Genomic_DNA"/>
</dbReference>
<sequence>MHNLMMGKKQVQFAAEVEVFEPDNEQEEKDVNYVSGTGFQRFGSSQGNRGYNGGSPRGNYSGNQSSSKYTGNQTSQYQKPFQSGSSFTKNYGSSSYQNIPPPTPTSKMESMLEQLLEGQQKITVDFNGKLYSLYTDLHGKIEQLNIHVKKLDTQVAQTAGAVKRQDGFLPGKTDTNPRHYVNAIALKSGKRLEPVIRGGLTTEEIVDLQEIDDNDVEIPEEVSIDTTHPCRSTPVATDVIEKEKQVSTDSAAKDSTPLTSVDRHQPSVDRNPSQTDMTSTQTTAPVTRSTYKPRIPYPKKPRKSKHEIDEARCKAIMDRLIIELPLIDAIKTSPVIRRYVKRMVTTDINVEQGAMMITAQVSAVIQNKIPEKLPDPGSFLLDSSVFDEKFGRSLCDLGVSLMPQSVASELGMTDLQPTRIILILADRSVRIPDGVLEDVPVKIGGCLIPTDFVVLTYEEEPKDPLILGRPFLATAGAMIDVKNGSIRLNVGDLVMNFEMNKLMQRPMIDGHTFYVETLSDLAKESLMEMQYNDPLERALITSVDEAEHLDNTAAGYVMLMDAGKQVMHVAGLDRHQPPVSIDTLRDTKEKRAAKVTNWSAERVPKIELKQLPAGLRYAFLGENNSYPVIVNASLNNTELTLLVSKLRKFRKALGYSLDDIAGISPDLCMHRIHLDDETKSSIEHQRRLNPNLKDVVKKEIMKLLEAGIIYPISDSDWVSSVHVVPKKGGVTVV</sequence>
<feature type="compositionally biased region" description="Polar residues" evidence="1">
    <location>
        <begin position="268"/>
        <end position="290"/>
    </location>
</feature>
<name>A0ABD1ABD7_CARAN</name>
<evidence type="ECO:0000313" key="3">
    <source>
        <dbReference type="Proteomes" id="UP001558713"/>
    </source>
</evidence>
<dbReference type="Proteomes" id="UP001558713">
    <property type="component" value="Unassembled WGS sequence"/>
</dbReference>
<accession>A0ABD1ABD7</accession>
<protein>
    <submittedName>
        <fullName evidence="2">Uncharacterized protein</fullName>
    </submittedName>
</protein>
<dbReference type="InterPro" id="IPR043502">
    <property type="entry name" value="DNA/RNA_pol_sf"/>
</dbReference>
<dbReference type="Gene3D" id="2.40.70.10">
    <property type="entry name" value="Acid Proteases"/>
    <property type="match status" value="1"/>
</dbReference>
<dbReference type="SUPFAM" id="SSF56672">
    <property type="entry name" value="DNA/RNA polymerases"/>
    <property type="match status" value="1"/>
</dbReference>
<dbReference type="Gene3D" id="3.10.10.10">
    <property type="entry name" value="HIV Type 1 Reverse Transcriptase, subunit A, domain 1"/>
    <property type="match status" value="1"/>
</dbReference>
<organism evidence="2 3">
    <name type="scientific">Cardamine amara subsp. amara</name>
    <dbReference type="NCBI Taxonomy" id="228776"/>
    <lineage>
        <taxon>Eukaryota</taxon>
        <taxon>Viridiplantae</taxon>
        <taxon>Streptophyta</taxon>
        <taxon>Embryophyta</taxon>
        <taxon>Tracheophyta</taxon>
        <taxon>Spermatophyta</taxon>
        <taxon>Magnoliopsida</taxon>
        <taxon>eudicotyledons</taxon>
        <taxon>Gunneridae</taxon>
        <taxon>Pentapetalae</taxon>
        <taxon>rosids</taxon>
        <taxon>malvids</taxon>
        <taxon>Brassicales</taxon>
        <taxon>Brassicaceae</taxon>
        <taxon>Cardamineae</taxon>
        <taxon>Cardamine</taxon>
    </lineage>
</organism>
<evidence type="ECO:0000313" key="2">
    <source>
        <dbReference type="EMBL" id="KAL1203421.1"/>
    </source>
</evidence>
<feature type="compositionally biased region" description="Polar residues" evidence="1">
    <location>
        <begin position="34"/>
        <end position="49"/>
    </location>
</feature>
<gene>
    <name evidence="2" type="ORF">V5N11_014347</name>
</gene>
<dbReference type="PANTHER" id="PTHR33067">
    <property type="entry name" value="RNA-DIRECTED DNA POLYMERASE-RELATED"/>
    <property type="match status" value="1"/>
</dbReference>
<keyword evidence="3" id="KW-1185">Reference proteome</keyword>
<reference evidence="2 3" key="1">
    <citation type="submission" date="2024-04" db="EMBL/GenBank/DDBJ databases">
        <title>Genome assembly C_amara_ONT_v2.</title>
        <authorList>
            <person name="Yant L."/>
            <person name="Moore C."/>
            <person name="Slenker M."/>
        </authorList>
    </citation>
    <scope>NUCLEOTIDE SEQUENCE [LARGE SCALE GENOMIC DNA]</scope>
    <source>
        <tissue evidence="2">Leaf</tissue>
    </source>
</reference>
<feature type="compositionally biased region" description="Polar residues" evidence="1">
    <location>
        <begin position="58"/>
        <end position="98"/>
    </location>
</feature>
<evidence type="ECO:0000256" key="1">
    <source>
        <dbReference type="SAM" id="MobiDB-lite"/>
    </source>
</evidence>
<dbReference type="AlphaFoldDB" id="A0ABD1ABD7"/>
<comment type="caution">
    <text evidence="2">The sequence shown here is derived from an EMBL/GenBank/DDBJ whole genome shotgun (WGS) entry which is preliminary data.</text>
</comment>
<proteinExistence type="predicted"/>
<feature type="region of interest" description="Disordered" evidence="1">
    <location>
        <begin position="22"/>
        <end position="110"/>
    </location>
</feature>
<dbReference type="InterPro" id="IPR021109">
    <property type="entry name" value="Peptidase_aspartic_dom_sf"/>
</dbReference>
<feature type="region of interest" description="Disordered" evidence="1">
    <location>
        <begin position="238"/>
        <end position="306"/>
    </location>
</feature>
<dbReference type="CDD" id="cd00303">
    <property type="entry name" value="retropepsin_like"/>
    <property type="match status" value="1"/>
</dbReference>
<dbReference type="PANTHER" id="PTHR33067:SF31">
    <property type="entry name" value="RNA-DIRECTED DNA POLYMERASE"/>
    <property type="match status" value="1"/>
</dbReference>